<dbReference type="Pfam" id="PF20253">
    <property type="entry name" value="DUF6604"/>
    <property type="match status" value="1"/>
</dbReference>
<organism evidence="2 3">
    <name type="scientific">Microthyrium microscopicum</name>
    <dbReference type="NCBI Taxonomy" id="703497"/>
    <lineage>
        <taxon>Eukaryota</taxon>
        <taxon>Fungi</taxon>
        <taxon>Dikarya</taxon>
        <taxon>Ascomycota</taxon>
        <taxon>Pezizomycotina</taxon>
        <taxon>Dothideomycetes</taxon>
        <taxon>Dothideomycetes incertae sedis</taxon>
        <taxon>Microthyriales</taxon>
        <taxon>Microthyriaceae</taxon>
        <taxon>Microthyrium</taxon>
    </lineage>
</organism>
<evidence type="ECO:0000259" key="1">
    <source>
        <dbReference type="Pfam" id="PF20253"/>
    </source>
</evidence>
<reference evidence="2" key="1">
    <citation type="journal article" date="2020" name="Stud. Mycol.">
        <title>101 Dothideomycetes genomes: a test case for predicting lifestyles and emergence of pathogens.</title>
        <authorList>
            <person name="Haridas S."/>
            <person name="Albert R."/>
            <person name="Binder M."/>
            <person name="Bloem J."/>
            <person name="Labutti K."/>
            <person name="Salamov A."/>
            <person name="Andreopoulos B."/>
            <person name="Baker S."/>
            <person name="Barry K."/>
            <person name="Bills G."/>
            <person name="Bluhm B."/>
            <person name="Cannon C."/>
            <person name="Castanera R."/>
            <person name="Culley D."/>
            <person name="Daum C."/>
            <person name="Ezra D."/>
            <person name="Gonzalez J."/>
            <person name="Henrissat B."/>
            <person name="Kuo A."/>
            <person name="Liang C."/>
            <person name="Lipzen A."/>
            <person name="Lutzoni F."/>
            <person name="Magnuson J."/>
            <person name="Mondo S."/>
            <person name="Nolan M."/>
            <person name="Ohm R."/>
            <person name="Pangilinan J."/>
            <person name="Park H.-J."/>
            <person name="Ramirez L."/>
            <person name="Alfaro M."/>
            <person name="Sun H."/>
            <person name="Tritt A."/>
            <person name="Yoshinaga Y."/>
            <person name="Zwiers L.-H."/>
            <person name="Turgeon B."/>
            <person name="Goodwin S."/>
            <person name="Spatafora J."/>
            <person name="Crous P."/>
            <person name="Grigoriev I."/>
        </authorList>
    </citation>
    <scope>NUCLEOTIDE SEQUENCE</scope>
    <source>
        <strain evidence="2">CBS 115976</strain>
    </source>
</reference>
<dbReference type="Proteomes" id="UP000799302">
    <property type="component" value="Unassembled WGS sequence"/>
</dbReference>
<dbReference type="OrthoDB" id="5238236at2759"/>
<dbReference type="EMBL" id="MU004231">
    <property type="protein sequence ID" value="KAF2673101.1"/>
    <property type="molecule type" value="Genomic_DNA"/>
</dbReference>
<evidence type="ECO:0000313" key="2">
    <source>
        <dbReference type="EMBL" id="KAF2673101.1"/>
    </source>
</evidence>
<evidence type="ECO:0000313" key="3">
    <source>
        <dbReference type="Proteomes" id="UP000799302"/>
    </source>
</evidence>
<proteinExistence type="predicted"/>
<feature type="domain" description="DUF6604" evidence="1">
    <location>
        <begin position="10"/>
        <end position="260"/>
    </location>
</feature>
<gene>
    <name evidence="2" type="ORF">BT63DRAFT_146298</name>
</gene>
<protein>
    <recommendedName>
        <fullName evidence="1">DUF6604 domain-containing protein</fullName>
    </recommendedName>
</protein>
<keyword evidence="3" id="KW-1185">Reference proteome</keyword>
<dbReference type="PANTHER" id="PTHR38795:SF1">
    <property type="entry name" value="DUF6604 DOMAIN-CONTAINING PROTEIN"/>
    <property type="match status" value="1"/>
</dbReference>
<accession>A0A6A6UNR2</accession>
<dbReference type="AlphaFoldDB" id="A0A6A6UNR2"/>
<dbReference type="PANTHER" id="PTHR38795">
    <property type="entry name" value="DUF6604 DOMAIN-CONTAINING PROTEIN"/>
    <property type="match status" value="1"/>
</dbReference>
<dbReference type="InterPro" id="IPR046539">
    <property type="entry name" value="DUF6604"/>
</dbReference>
<name>A0A6A6UNR2_9PEZI</name>
<sequence length="766" mass="86138">MTDSLYKNYCQYKADTDIFTSWLLETAASCGMLIENSAEYGSTQTYDLSCVEYLQLAQVIAGAKVQLPLSIGASVSRAIVLREKCAAEFRNNCPDLASIEGHDHFITVLQNALECLKSTKVSDNANRRSQNIRASQGASAKPVVNDNSLSNRFAAISIKKDDSKAVETECTAKTTKPTVQGVQATISKPQSAEKSDATPNSRMFLDQLFAGFGLLVELNKLRQFIADTWCAYASGSIDSMTAGVTSNSALAEGRELINAFDAVGHPLFSNGKSVSKLFFGLISKQRGQEPWDDTKPFPSFSENVYDVATWTFFSTNGMLRQLLCDFPKTSRKIPTFEVRDAVELRSTKPCKQDASPERYREDQELLHDVVHGLRLANMFKVFPPVKSQIEENLVDMLDTHNVNTLHAFNAQVLLDVRTILSGERHNPFNDWRLAALMSKKNLTKLFEFTSKKSSPYWTKTEEDWAQVCHRETQQYIDDAKMWFPQPGFGQKLSFHYQVNPIAAGLAAYHLSCTMQKVGILVLNRWITVIPTIYLYSILKTMNMPHTPDWPDLDQFLKLHDENSIFIGGRPSNVQDSYKKLRLFFGLSLVYMKNKARSGVRLRSKNGQRQVHCTTPLAISFMNAFQTGCGTPYSLGTVKKIIQCNDSIESLTLLQNAMACEEPKVIFNYIGLSIRSFEFSEQLHRHMEDRLINAGLPSNLTGEYAVLTISRHILNKVVETLEDGRQPYFLEKVASLMADYAKRNGSIACNELRTFSKKMKLDNFKTA</sequence>